<proteinExistence type="predicted"/>
<feature type="transmembrane region" description="Helical" evidence="2">
    <location>
        <begin position="12"/>
        <end position="37"/>
    </location>
</feature>
<feature type="transmembrane region" description="Helical" evidence="2">
    <location>
        <begin position="117"/>
        <end position="143"/>
    </location>
</feature>
<keyword evidence="2" id="KW-1133">Transmembrane helix</keyword>
<feature type="transmembrane region" description="Helical" evidence="2">
    <location>
        <begin position="43"/>
        <end position="69"/>
    </location>
</feature>
<dbReference type="EMBL" id="PJEX01000167">
    <property type="protein sequence ID" value="TKW53799.1"/>
    <property type="molecule type" value="Genomic_DNA"/>
</dbReference>
<evidence type="ECO:0000313" key="3">
    <source>
        <dbReference type="EMBL" id="TKW53799.1"/>
    </source>
</evidence>
<protein>
    <submittedName>
        <fullName evidence="3">Uncharacterized protein</fullName>
    </submittedName>
</protein>
<keyword evidence="2" id="KW-0472">Membrane</keyword>
<name>A0A4U6XES7_9PEZI</name>
<comment type="caution">
    <text evidence="3">The sequence shown here is derived from an EMBL/GenBank/DDBJ whole genome shotgun (WGS) entry which is preliminary data.</text>
</comment>
<feature type="transmembrane region" description="Helical" evidence="2">
    <location>
        <begin position="198"/>
        <end position="224"/>
    </location>
</feature>
<dbReference type="Proteomes" id="UP000310108">
    <property type="component" value="Unassembled WGS sequence"/>
</dbReference>
<gene>
    <name evidence="3" type="ORF">CTA1_5918</name>
</gene>
<reference evidence="3 4" key="1">
    <citation type="journal article" date="2019" name="PLoS ONE">
        <title>Comparative genome analysis indicates high evolutionary potential of pathogenicity genes in Colletotrichum tanaceti.</title>
        <authorList>
            <person name="Lelwala R.V."/>
            <person name="Korhonen P.K."/>
            <person name="Young N.D."/>
            <person name="Scott J.B."/>
            <person name="Ades P.A."/>
            <person name="Gasser R.B."/>
            <person name="Taylor P.W.J."/>
        </authorList>
    </citation>
    <scope>NUCLEOTIDE SEQUENCE [LARGE SCALE GENOMIC DNA]</scope>
    <source>
        <strain evidence="3">BRIP57314</strain>
    </source>
</reference>
<keyword evidence="4" id="KW-1185">Reference proteome</keyword>
<evidence type="ECO:0000256" key="1">
    <source>
        <dbReference type="SAM" id="MobiDB-lite"/>
    </source>
</evidence>
<organism evidence="3 4">
    <name type="scientific">Colletotrichum tanaceti</name>
    <dbReference type="NCBI Taxonomy" id="1306861"/>
    <lineage>
        <taxon>Eukaryota</taxon>
        <taxon>Fungi</taxon>
        <taxon>Dikarya</taxon>
        <taxon>Ascomycota</taxon>
        <taxon>Pezizomycotina</taxon>
        <taxon>Sordariomycetes</taxon>
        <taxon>Hypocreomycetidae</taxon>
        <taxon>Glomerellales</taxon>
        <taxon>Glomerellaceae</taxon>
        <taxon>Colletotrichum</taxon>
        <taxon>Colletotrichum destructivum species complex</taxon>
    </lineage>
</organism>
<feature type="region of interest" description="Disordered" evidence="1">
    <location>
        <begin position="249"/>
        <end position="270"/>
    </location>
</feature>
<feature type="compositionally biased region" description="Basic and acidic residues" evidence="1">
    <location>
        <begin position="259"/>
        <end position="270"/>
    </location>
</feature>
<evidence type="ECO:0000256" key="2">
    <source>
        <dbReference type="SAM" id="Phobius"/>
    </source>
</evidence>
<sequence length="270" mass="28799">MAGFFHQAISWFYTGLAVYILGLWSLLVLAGVAFTAADPDPGFLQLIALPSLLTFLVAKLIVVVAAAAASTPTTTAARETALQGTTTTISGAQTPSSGGNLATWIATAGHGSPRGSLVLLLLSATWLLYIARLVFALYIIFLLSDFVALAALLEDTDTRAGRKLHNDQDVRGCLMAALADFEAQSGIRLLEHYVEDPWIAFETLAAFWVAYALLAMYVTAYAFVAMRKVLTTPLEAWARGGEDLTGTQGFRAVETHTPVGERERAGSAAN</sequence>
<keyword evidence="2" id="KW-0812">Transmembrane</keyword>
<accession>A0A4U6XES7</accession>
<evidence type="ECO:0000313" key="4">
    <source>
        <dbReference type="Proteomes" id="UP000310108"/>
    </source>
</evidence>
<dbReference type="AlphaFoldDB" id="A0A4U6XES7"/>
<dbReference type="OrthoDB" id="4496655at2759"/>